<evidence type="ECO:0000256" key="3">
    <source>
        <dbReference type="ARBA" id="ARBA00023306"/>
    </source>
</evidence>
<dbReference type="OrthoDB" id="3741480at2759"/>
<organism evidence="7 8">
    <name type="scientific">Exserohilum turcicum (strain 28A)</name>
    <name type="common">Northern leaf blight fungus</name>
    <name type="synonym">Setosphaeria turcica</name>
    <dbReference type="NCBI Taxonomy" id="671987"/>
    <lineage>
        <taxon>Eukaryota</taxon>
        <taxon>Fungi</taxon>
        <taxon>Dikarya</taxon>
        <taxon>Ascomycota</taxon>
        <taxon>Pezizomycotina</taxon>
        <taxon>Dothideomycetes</taxon>
        <taxon>Pleosporomycetidae</taxon>
        <taxon>Pleosporales</taxon>
        <taxon>Pleosporineae</taxon>
        <taxon>Pleosporaceae</taxon>
        <taxon>Exserohilum</taxon>
    </lineage>
</organism>
<dbReference type="STRING" id="671987.R0JIE5"/>
<proteinExistence type="inferred from homology"/>
<keyword evidence="1" id="KW-0132">Cell division</keyword>
<protein>
    <recommendedName>
        <fullName evidence="9">Cyclin B</fullName>
    </recommendedName>
</protein>
<keyword evidence="3" id="KW-0131">Cell cycle</keyword>
<dbReference type="SMART" id="SM00385">
    <property type="entry name" value="CYCLIN"/>
    <property type="match status" value="2"/>
</dbReference>
<keyword evidence="8" id="KW-1185">Reference proteome</keyword>
<reference evidence="7 8" key="2">
    <citation type="journal article" date="2013" name="PLoS Genet.">
        <title>Comparative genome structure, secondary metabolite, and effector coding capacity across Cochliobolus pathogens.</title>
        <authorList>
            <person name="Condon B.J."/>
            <person name="Leng Y."/>
            <person name="Wu D."/>
            <person name="Bushley K.E."/>
            <person name="Ohm R.A."/>
            <person name="Otillar R."/>
            <person name="Martin J."/>
            <person name="Schackwitz W."/>
            <person name="Grimwood J."/>
            <person name="MohdZainudin N."/>
            <person name="Xue C."/>
            <person name="Wang R."/>
            <person name="Manning V.A."/>
            <person name="Dhillon B."/>
            <person name="Tu Z.J."/>
            <person name="Steffenson B.J."/>
            <person name="Salamov A."/>
            <person name="Sun H."/>
            <person name="Lowry S."/>
            <person name="LaButti K."/>
            <person name="Han J."/>
            <person name="Copeland A."/>
            <person name="Lindquist E."/>
            <person name="Barry K."/>
            <person name="Schmutz J."/>
            <person name="Baker S.E."/>
            <person name="Ciuffetti L.M."/>
            <person name="Grigoriev I.V."/>
            <person name="Zhong S."/>
            <person name="Turgeon B.G."/>
        </authorList>
    </citation>
    <scope>NUCLEOTIDE SEQUENCE [LARGE SCALE GENOMIC DNA]</scope>
    <source>
        <strain evidence="8">28A</strain>
    </source>
</reference>
<dbReference type="PROSITE" id="PS00292">
    <property type="entry name" value="CYCLINS"/>
    <property type="match status" value="1"/>
</dbReference>
<dbReference type="Pfam" id="PF00134">
    <property type="entry name" value="Cyclin_N"/>
    <property type="match status" value="1"/>
</dbReference>
<comment type="similarity">
    <text evidence="4">Belongs to the cyclin family.</text>
</comment>
<dbReference type="Proteomes" id="UP000016935">
    <property type="component" value="Unassembled WGS sequence"/>
</dbReference>
<accession>R0JIE5</accession>
<dbReference type="GeneID" id="19405402"/>
<dbReference type="FunFam" id="1.10.472.10:FF:000001">
    <property type="entry name" value="G2/mitotic-specific cyclin"/>
    <property type="match status" value="1"/>
</dbReference>
<dbReference type="Pfam" id="PF02984">
    <property type="entry name" value="Cyclin_C"/>
    <property type="match status" value="1"/>
</dbReference>
<dbReference type="InterPro" id="IPR036915">
    <property type="entry name" value="Cyclin-like_sf"/>
</dbReference>
<feature type="non-terminal residue" evidence="7">
    <location>
        <position position="263"/>
    </location>
</feature>
<evidence type="ECO:0000259" key="5">
    <source>
        <dbReference type="SMART" id="SM00385"/>
    </source>
</evidence>
<feature type="domain" description="Cyclin C-terminal" evidence="6">
    <location>
        <begin position="146"/>
        <end position="263"/>
    </location>
</feature>
<feature type="non-terminal residue" evidence="7">
    <location>
        <position position="1"/>
    </location>
</feature>
<dbReference type="SUPFAM" id="SSF47954">
    <property type="entry name" value="Cyclin-like"/>
    <property type="match status" value="2"/>
</dbReference>
<dbReference type="HOGENOM" id="CLU_020695_2_4_1"/>
<dbReference type="PIRSF" id="PIRSF001771">
    <property type="entry name" value="Cyclin_A_B_D_E"/>
    <property type="match status" value="1"/>
</dbReference>
<evidence type="ECO:0000259" key="6">
    <source>
        <dbReference type="SMART" id="SM01332"/>
    </source>
</evidence>
<dbReference type="RefSeq" id="XP_008031325.1">
    <property type="nucleotide sequence ID" value="XM_008033134.1"/>
</dbReference>
<name>R0JIE5_EXST2</name>
<gene>
    <name evidence="7" type="ORF">SETTUDRAFT_75797</name>
</gene>
<feature type="domain" description="Cyclin-like" evidence="5">
    <location>
        <begin position="150"/>
        <end position="231"/>
    </location>
</feature>
<sequence>FEDEKSDVCMNFGHSDDIFKHLRSIERLLKPDPLYMDKQSEITWKDRFIVIDWIMEVHQNFKFSPETLFLAVNLLDRFLASKEIRKENLQLASITALLIASKYEENLNERTLDEFLDMTKDAYTRENFIKAEKYMLATLEYNLGWPGPLSFLRRINKADDYDNEIRNMAKYFLEVATLDEQFVDCIPSFLSAGAYYLARDILKKGEWSQLHIYYSEYTASQLQSLAKAIRDSCCELGKRKEKPNVLEKYAAKSRLRVSDTVKK</sequence>
<dbReference type="AlphaFoldDB" id="R0JIE5"/>
<evidence type="ECO:0000256" key="4">
    <source>
        <dbReference type="RuleBase" id="RU000383"/>
    </source>
</evidence>
<keyword evidence="2 4" id="KW-0195">Cyclin</keyword>
<dbReference type="InterPro" id="IPR048258">
    <property type="entry name" value="Cyclins_cyclin-box"/>
</dbReference>
<feature type="domain" description="Cyclin-like" evidence="5">
    <location>
        <begin position="52"/>
        <end position="137"/>
    </location>
</feature>
<evidence type="ECO:0000256" key="2">
    <source>
        <dbReference type="ARBA" id="ARBA00023127"/>
    </source>
</evidence>
<evidence type="ECO:0008006" key="9">
    <source>
        <dbReference type="Google" id="ProtNLM"/>
    </source>
</evidence>
<dbReference type="InterPro" id="IPR004367">
    <property type="entry name" value="Cyclin_C-dom"/>
</dbReference>
<dbReference type="GO" id="GO:0016538">
    <property type="term" value="F:cyclin-dependent protein serine/threonine kinase regulator activity"/>
    <property type="evidence" value="ECO:0007669"/>
    <property type="project" value="InterPro"/>
</dbReference>
<dbReference type="InterPro" id="IPR006671">
    <property type="entry name" value="Cyclin_N"/>
</dbReference>
<dbReference type="GO" id="GO:0051301">
    <property type="term" value="P:cell division"/>
    <property type="evidence" value="ECO:0007669"/>
    <property type="project" value="UniProtKB-KW"/>
</dbReference>
<dbReference type="InterPro" id="IPR013763">
    <property type="entry name" value="Cyclin-like_dom"/>
</dbReference>
<reference evidence="7 8" key="1">
    <citation type="journal article" date="2012" name="PLoS Pathog.">
        <title>Diverse lifestyles and strategies of plant pathogenesis encoded in the genomes of eighteen Dothideomycetes fungi.</title>
        <authorList>
            <person name="Ohm R.A."/>
            <person name="Feau N."/>
            <person name="Henrissat B."/>
            <person name="Schoch C.L."/>
            <person name="Horwitz B.A."/>
            <person name="Barry K.W."/>
            <person name="Condon B.J."/>
            <person name="Copeland A.C."/>
            <person name="Dhillon B."/>
            <person name="Glaser F."/>
            <person name="Hesse C.N."/>
            <person name="Kosti I."/>
            <person name="LaButti K."/>
            <person name="Lindquist E.A."/>
            <person name="Lucas S."/>
            <person name="Salamov A.A."/>
            <person name="Bradshaw R.E."/>
            <person name="Ciuffetti L."/>
            <person name="Hamelin R.C."/>
            <person name="Kema G.H.J."/>
            <person name="Lawrence C."/>
            <person name="Scott J.A."/>
            <person name="Spatafora J.W."/>
            <person name="Turgeon B.G."/>
            <person name="de Wit P.J.G.M."/>
            <person name="Zhong S."/>
            <person name="Goodwin S.B."/>
            <person name="Grigoriev I.V."/>
        </authorList>
    </citation>
    <scope>NUCLEOTIDE SEQUENCE [LARGE SCALE GENOMIC DNA]</scope>
    <source>
        <strain evidence="8">28A</strain>
    </source>
</reference>
<dbReference type="InterPro" id="IPR039361">
    <property type="entry name" value="Cyclin"/>
</dbReference>
<dbReference type="Gene3D" id="1.10.472.10">
    <property type="entry name" value="Cyclin-like"/>
    <property type="match status" value="2"/>
</dbReference>
<evidence type="ECO:0000256" key="1">
    <source>
        <dbReference type="ARBA" id="ARBA00022618"/>
    </source>
</evidence>
<dbReference type="eggNOG" id="KOG0653">
    <property type="taxonomic scope" value="Eukaryota"/>
</dbReference>
<dbReference type="PANTHER" id="PTHR10177">
    <property type="entry name" value="CYCLINS"/>
    <property type="match status" value="1"/>
</dbReference>
<evidence type="ECO:0000313" key="8">
    <source>
        <dbReference type="Proteomes" id="UP000016935"/>
    </source>
</evidence>
<dbReference type="InterPro" id="IPR046965">
    <property type="entry name" value="Cyclin_A/B-like"/>
</dbReference>
<dbReference type="EMBL" id="KB908877">
    <property type="protein sequence ID" value="EOA81103.1"/>
    <property type="molecule type" value="Genomic_DNA"/>
</dbReference>
<evidence type="ECO:0000313" key="7">
    <source>
        <dbReference type="EMBL" id="EOA81103.1"/>
    </source>
</evidence>
<dbReference type="GO" id="GO:0044772">
    <property type="term" value="P:mitotic cell cycle phase transition"/>
    <property type="evidence" value="ECO:0007669"/>
    <property type="project" value="InterPro"/>
</dbReference>
<dbReference type="SMART" id="SM01332">
    <property type="entry name" value="Cyclin_C"/>
    <property type="match status" value="1"/>
</dbReference>